<evidence type="ECO:0008006" key="5">
    <source>
        <dbReference type="Google" id="ProtNLM"/>
    </source>
</evidence>
<gene>
    <name evidence="3" type="ORF">AWRI4233_LOCUS3604</name>
</gene>
<evidence type="ECO:0000256" key="1">
    <source>
        <dbReference type="SAM" id="MobiDB-lite"/>
    </source>
</evidence>
<keyword evidence="2" id="KW-0732">Signal</keyword>
<evidence type="ECO:0000256" key="2">
    <source>
        <dbReference type="SAM" id="SignalP"/>
    </source>
</evidence>
<feature type="region of interest" description="Disordered" evidence="1">
    <location>
        <begin position="436"/>
        <end position="474"/>
    </location>
</feature>
<organism evidence="3 4">
    <name type="scientific">Aureobasidium mustum</name>
    <dbReference type="NCBI Taxonomy" id="2773714"/>
    <lineage>
        <taxon>Eukaryota</taxon>
        <taxon>Fungi</taxon>
        <taxon>Dikarya</taxon>
        <taxon>Ascomycota</taxon>
        <taxon>Pezizomycotina</taxon>
        <taxon>Dothideomycetes</taxon>
        <taxon>Dothideomycetidae</taxon>
        <taxon>Dothideales</taxon>
        <taxon>Saccotheciaceae</taxon>
        <taxon>Aureobasidium</taxon>
    </lineage>
</organism>
<evidence type="ECO:0000313" key="3">
    <source>
        <dbReference type="EMBL" id="CAD0092404.1"/>
    </source>
</evidence>
<feature type="compositionally biased region" description="Low complexity" evidence="1">
    <location>
        <begin position="448"/>
        <end position="474"/>
    </location>
</feature>
<evidence type="ECO:0000313" key="4">
    <source>
        <dbReference type="Proteomes" id="UP000714618"/>
    </source>
</evidence>
<dbReference type="AlphaFoldDB" id="A0A9N8JPW7"/>
<dbReference type="Proteomes" id="UP000714618">
    <property type="component" value="Unassembled WGS sequence"/>
</dbReference>
<proteinExistence type="predicted"/>
<feature type="signal peptide" evidence="2">
    <location>
        <begin position="1"/>
        <end position="22"/>
    </location>
</feature>
<dbReference type="EMBL" id="CAIJEO010000005">
    <property type="protein sequence ID" value="CAD0092404.1"/>
    <property type="molecule type" value="Genomic_DNA"/>
</dbReference>
<feature type="chain" id="PRO_5040458791" description="Ig-like domain-containing protein" evidence="2">
    <location>
        <begin position="23"/>
        <end position="626"/>
    </location>
</feature>
<comment type="caution">
    <text evidence="3">The sequence shown here is derived from an EMBL/GenBank/DDBJ whole genome shotgun (WGS) entry which is preliminary data.</text>
</comment>
<protein>
    <recommendedName>
        <fullName evidence="5">Ig-like domain-containing protein</fullName>
    </recommendedName>
</protein>
<sequence>MFSQPGLWVLCLSLGLLQVISASPLVAPQPAATCSARDLAIVRRTVSDPVYFCKWWQAEYELSLYHMKIGSNQKQFSVHEVDTLCTCISPISKAPSSKHKRAEPTEISPVFSRSGTTAVCSLKVSREFTEPWHFCTFFNAYPRTTSPFRAYNAKELKTLCDCVLGKVVSSTSKKTSTNIHDQQKSIQISTRSSSSTRKSSSSTRPSSSTGKSSSGTRRSSSSSKSSSSTVKTSTSMTTKTPTSSKATSSSIRSSSLSKKTSSTQAASATSELSSSTRKASLTSSRATVASTPKSSSSHRISSSLISSKVSDSIILPSLIIQTTSSISTSLSLTRSPSSSALISSSIIKTPSTTQTSSSSDKSSTIDGLPTIAASVTLVTSSTASVSVNGNSSAPVTSLAVTPITATSSVPEFTTTSVSCDGLLCVSVGIGSSTTSTLGAIPTDDTDPAESPAQPTTTETSTIETSLPTTTTSLSPVCTPTPINTSCDDGAKFYLMASSGDLGVNGQYAINNAGTMEITADYTSADGFCLGSDNSLQWAIGIGGSGGPPAVKSTGTNPIEFATTGTSLSCAAVSNEDCTFTLQCNWESDYRTVVDGYNFNMLYLTDDTDDDYGGDNLSTPVNLIIQA</sequence>
<reference evidence="3" key="1">
    <citation type="submission" date="2020-06" db="EMBL/GenBank/DDBJ databases">
        <authorList>
            <person name="Onetto C."/>
        </authorList>
    </citation>
    <scope>NUCLEOTIDE SEQUENCE</scope>
</reference>
<feature type="region of interest" description="Disordered" evidence="1">
    <location>
        <begin position="173"/>
        <end position="302"/>
    </location>
</feature>
<name>A0A9N8JPW7_9PEZI</name>
<feature type="compositionally biased region" description="Polar residues" evidence="1">
    <location>
        <begin position="178"/>
        <end position="188"/>
    </location>
</feature>
<accession>A0A9N8JPW7</accession>
<feature type="compositionally biased region" description="Low complexity" evidence="1">
    <location>
        <begin position="189"/>
        <end position="286"/>
    </location>
</feature>
<dbReference type="OrthoDB" id="10544179at2759"/>
<keyword evidence="4" id="KW-1185">Reference proteome</keyword>